<feature type="transmembrane region" description="Helical" evidence="6">
    <location>
        <begin position="162"/>
        <end position="180"/>
    </location>
</feature>
<feature type="transmembrane region" description="Helical" evidence="6">
    <location>
        <begin position="279"/>
        <end position="302"/>
    </location>
</feature>
<evidence type="ECO:0000256" key="3">
    <source>
        <dbReference type="ARBA" id="ARBA00022692"/>
    </source>
</evidence>
<feature type="transmembrane region" description="Helical" evidence="6">
    <location>
        <begin position="33"/>
        <end position="57"/>
    </location>
</feature>
<reference evidence="7 8" key="1">
    <citation type="submission" date="2018-04" db="EMBL/GenBank/DDBJ databases">
        <title>Camelliibacillus theae gen. nov., sp. nov., isolated from Pu'er tea.</title>
        <authorList>
            <person name="Niu L."/>
        </authorList>
    </citation>
    <scope>NUCLEOTIDE SEQUENCE [LARGE SCALE GENOMIC DNA]</scope>
    <source>
        <strain evidence="7 8">T8</strain>
    </source>
</reference>
<sequence>MKYDRSIKWIIRLTLVLLFFLSGYVLYKLKPIWLVLIHLLAFISLPLLISAFITYLLHPIIVKMEQNNVPKWLAILFIYILFFGGTGLFLLKGLPNLLFQLQELAANAPEIFKTYQEWGNQLAMQMYSLPEVFHDRIEELFIELELYLDNFIEKAINTIKTFVNSMFVLIFVPFLVFYFLKDFDKIKTTCWYFTPKKWREHGRLLIQEIDRSLGQYIRGQLLVIAILCVLASVSFWMLGLPYPILLGIIVGVTEIIPYFGPILGAIPAIFIAMTISIKMVFWVIGIMIVLQLLEGSILSPIIVGRSLKMHPVMIILALLLGGEVAGVIGMILAVPFFAVLKVIITHFHRAKAKY</sequence>
<dbReference type="GO" id="GO:0055085">
    <property type="term" value="P:transmembrane transport"/>
    <property type="evidence" value="ECO:0007669"/>
    <property type="project" value="TreeGrafter"/>
</dbReference>
<keyword evidence="5 6" id="KW-0472">Membrane</keyword>
<evidence type="ECO:0000256" key="2">
    <source>
        <dbReference type="ARBA" id="ARBA00009773"/>
    </source>
</evidence>
<dbReference type="GO" id="GO:0016020">
    <property type="term" value="C:membrane"/>
    <property type="evidence" value="ECO:0007669"/>
    <property type="project" value="UniProtKB-SubCell"/>
</dbReference>
<evidence type="ECO:0000313" key="7">
    <source>
        <dbReference type="EMBL" id="PWA12524.1"/>
    </source>
</evidence>
<dbReference type="OrthoDB" id="9793390at2"/>
<keyword evidence="4 6" id="KW-1133">Transmembrane helix</keyword>
<evidence type="ECO:0000256" key="6">
    <source>
        <dbReference type="SAM" id="Phobius"/>
    </source>
</evidence>
<dbReference type="PANTHER" id="PTHR21716:SF15">
    <property type="entry name" value="TRANSPORT PROTEIN YRRI-RELATED"/>
    <property type="match status" value="1"/>
</dbReference>
<dbReference type="AlphaFoldDB" id="A0A2U1K5P6"/>
<organism evidence="7 8">
    <name type="scientific">Pueribacillus theae</name>
    <dbReference type="NCBI Taxonomy" id="2171751"/>
    <lineage>
        <taxon>Bacteria</taxon>
        <taxon>Bacillati</taxon>
        <taxon>Bacillota</taxon>
        <taxon>Bacilli</taxon>
        <taxon>Bacillales</taxon>
        <taxon>Bacillaceae</taxon>
        <taxon>Pueribacillus</taxon>
    </lineage>
</organism>
<comment type="subcellular location">
    <subcellularLocation>
        <location evidence="1">Membrane</location>
        <topology evidence="1">Multi-pass membrane protein</topology>
    </subcellularLocation>
</comment>
<feature type="transmembrane region" description="Helical" evidence="6">
    <location>
        <begin position="244"/>
        <end position="272"/>
    </location>
</feature>
<feature type="transmembrane region" description="Helical" evidence="6">
    <location>
        <begin position="9"/>
        <end position="27"/>
    </location>
</feature>
<feature type="transmembrane region" description="Helical" evidence="6">
    <location>
        <begin position="69"/>
        <end position="91"/>
    </location>
</feature>
<comment type="caution">
    <text evidence="7">The sequence shown here is derived from an EMBL/GenBank/DDBJ whole genome shotgun (WGS) entry which is preliminary data.</text>
</comment>
<accession>A0A2U1K5P6</accession>
<dbReference type="PANTHER" id="PTHR21716">
    <property type="entry name" value="TRANSMEMBRANE PROTEIN"/>
    <property type="match status" value="1"/>
</dbReference>
<dbReference type="Pfam" id="PF01594">
    <property type="entry name" value="AI-2E_transport"/>
    <property type="match status" value="1"/>
</dbReference>
<dbReference type="RefSeq" id="WP_116553941.1">
    <property type="nucleotide sequence ID" value="NZ_QCZG01000008.1"/>
</dbReference>
<keyword evidence="3 6" id="KW-0812">Transmembrane</keyword>
<feature type="transmembrane region" description="Helical" evidence="6">
    <location>
        <begin position="314"/>
        <end position="344"/>
    </location>
</feature>
<comment type="similarity">
    <text evidence="2">Belongs to the autoinducer-2 exporter (AI-2E) (TC 2.A.86) family.</text>
</comment>
<dbReference type="InterPro" id="IPR002549">
    <property type="entry name" value="AI-2E-like"/>
</dbReference>
<evidence type="ECO:0000256" key="4">
    <source>
        <dbReference type="ARBA" id="ARBA00022989"/>
    </source>
</evidence>
<evidence type="ECO:0000313" key="8">
    <source>
        <dbReference type="Proteomes" id="UP000245998"/>
    </source>
</evidence>
<keyword evidence="8" id="KW-1185">Reference proteome</keyword>
<protein>
    <submittedName>
        <fullName evidence="7">AI-2E family transporter</fullName>
    </submittedName>
</protein>
<evidence type="ECO:0000256" key="1">
    <source>
        <dbReference type="ARBA" id="ARBA00004141"/>
    </source>
</evidence>
<feature type="transmembrane region" description="Helical" evidence="6">
    <location>
        <begin position="221"/>
        <end position="238"/>
    </location>
</feature>
<name>A0A2U1K5P6_9BACI</name>
<gene>
    <name evidence="7" type="ORF">DCC39_05805</name>
</gene>
<dbReference type="EMBL" id="QCZG01000008">
    <property type="protein sequence ID" value="PWA12524.1"/>
    <property type="molecule type" value="Genomic_DNA"/>
</dbReference>
<proteinExistence type="inferred from homology"/>
<dbReference type="Proteomes" id="UP000245998">
    <property type="component" value="Unassembled WGS sequence"/>
</dbReference>
<evidence type="ECO:0000256" key="5">
    <source>
        <dbReference type="ARBA" id="ARBA00023136"/>
    </source>
</evidence>